<evidence type="ECO:0000313" key="2">
    <source>
        <dbReference type="EMBL" id="KKK47945.1"/>
    </source>
</evidence>
<comment type="caution">
    <text evidence="2">The sequence shown here is derived from an EMBL/GenBank/DDBJ whole genome shotgun (WGS) entry which is preliminary data.</text>
</comment>
<protein>
    <submittedName>
        <fullName evidence="2">Uncharacterized protein</fullName>
    </submittedName>
</protein>
<sequence length="160" mass="17489">MSDDKLRETLIAHERVIVHMMLALGNIDDTNYRSKDAIKSREAFLAALADTADAPPEDDGDDDPTYIQPPATVGRAKLVQCDKCGREFPTQIPAHRCSDPITHTPTGDQDLGETDPPEPILPHPSADVSPEVTEAMVEDGMEAMGYDTVSPHGGMRHRFI</sequence>
<dbReference type="EMBL" id="LAZR01069315">
    <property type="protein sequence ID" value="KKK47945.1"/>
    <property type="molecule type" value="Genomic_DNA"/>
</dbReference>
<feature type="region of interest" description="Disordered" evidence="1">
    <location>
        <begin position="90"/>
        <end position="127"/>
    </location>
</feature>
<accession>A0A0F8WIE6</accession>
<proteinExistence type="predicted"/>
<gene>
    <name evidence="2" type="ORF">LCGC14_3150090</name>
</gene>
<reference evidence="2" key="1">
    <citation type="journal article" date="2015" name="Nature">
        <title>Complex archaea that bridge the gap between prokaryotes and eukaryotes.</title>
        <authorList>
            <person name="Spang A."/>
            <person name="Saw J.H."/>
            <person name="Jorgensen S.L."/>
            <person name="Zaremba-Niedzwiedzka K."/>
            <person name="Martijn J."/>
            <person name="Lind A.E."/>
            <person name="van Eijk R."/>
            <person name="Schleper C."/>
            <person name="Guy L."/>
            <person name="Ettema T.J."/>
        </authorList>
    </citation>
    <scope>NUCLEOTIDE SEQUENCE</scope>
</reference>
<name>A0A0F8WIE6_9ZZZZ</name>
<dbReference type="AlphaFoldDB" id="A0A0F8WIE6"/>
<organism evidence="2">
    <name type="scientific">marine sediment metagenome</name>
    <dbReference type="NCBI Taxonomy" id="412755"/>
    <lineage>
        <taxon>unclassified sequences</taxon>
        <taxon>metagenomes</taxon>
        <taxon>ecological metagenomes</taxon>
    </lineage>
</organism>
<feature type="non-terminal residue" evidence="2">
    <location>
        <position position="160"/>
    </location>
</feature>
<evidence type="ECO:0000256" key="1">
    <source>
        <dbReference type="SAM" id="MobiDB-lite"/>
    </source>
</evidence>